<keyword evidence="1" id="KW-1133">Transmembrane helix</keyword>
<reference evidence="3" key="1">
    <citation type="submission" date="2016-10" db="EMBL/GenBank/DDBJ databases">
        <authorList>
            <person name="de Groot N.N."/>
        </authorList>
    </citation>
    <scope>NUCLEOTIDE SEQUENCE [LARGE SCALE GENOMIC DNA]</scope>
    <source>
        <strain evidence="3">MPL-11</strain>
    </source>
</reference>
<organism evidence="3 4">
    <name type="scientific">Carnobacterium viridans</name>
    <dbReference type="NCBI Taxonomy" id="174587"/>
    <lineage>
        <taxon>Bacteria</taxon>
        <taxon>Bacillati</taxon>
        <taxon>Bacillota</taxon>
        <taxon>Bacilli</taxon>
        <taxon>Lactobacillales</taxon>
        <taxon>Carnobacteriaceae</taxon>
        <taxon>Carnobacterium</taxon>
    </lineage>
</organism>
<feature type="transmembrane region" description="Helical" evidence="1">
    <location>
        <begin position="32"/>
        <end position="52"/>
    </location>
</feature>
<keyword evidence="4" id="KW-1185">Reference proteome</keyword>
<keyword evidence="1" id="KW-0812">Transmembrane</keyword>
<dbReference type="EMBL" id="FNJW01000009">
    <property type="protein sequence ID" value="SDQ63885.1"/>
    <property type="molecule type" value="Genomic_DNA"/>
</dbReference>
<evidence type="ECO:0000313" key="2">
    <source>
        <dbReference type="EMBL" id="SDQ63885.1"/>
    </source>
</evidence>
<proteinExistence type="predicted"/>
<evidence type="ECO:0000256" key="1">
    <source>
        <dbReference type="SAM" id="Phobius"/>
    </source>
</evidence>
<reference evidence="4" key="2">
    <citation type="submission" date="2016-10" db="EMBL/GenBank/DDBJ databases">
        <authorList>
            <person name="Varghese N."/>
            <person name="Submissions S."/>
        </authorList>
    </citation>
    <scope>NUCLEOTIDE SEQUENCE [LARGE SCALE GENOMIC DNA]</scope>
    <source>
        <strain evidence="4">MPL-11</strain>
    </source>
</reference>
<dbReference type="EMBL" id="FNJW01000009">
    <property type="protein sequence ID" value="SDQ64464.1"/>
    <property type="molecule type" value="Genomic_DNA"/>
</dbReference>
<name>A0A1H1CJW5_9LACT</name>
<accession>A0A1H1CJW5</accession>
<protein>
    <submittedName>
        <fullName evidence="3">Uncharacterized protein</fullName>
    </submittedName>
</protein>
<dbReference type="AlphaFoldDB" id="A0A1H1CJW5"/>
<keyword evidence="1" id="KW-0472">Membrane</keyword>
<sequence>MGFWYFLTLFIGIYLLIRSISAYRNNQDSKVTIFISILLILFSLFMFTPWSVQLIDLIFS</sequence>
<gene>
    <name evidence="2" type="ORF">SAMN04487752_2749</name>
    <name evidence="3" type="ORF">SAMN04487752_2771</name>
</gene>
<evidence type="ECO:0000313" key="3">
    <source>
        <dbReference type="EMBL" id="SDQ64464.1"/>
    </source>
</evidence>
<dbReference type="Proteomes" id="UP000199481">
    <property type="component" value="Unassembled WGS sequence"/>
</dbReference>
<evidence type="ECO:0000313" key="4">
    <source>
        <dbReference type="Proteomes" id="UP000199481"/>
    </source>
</evidence>